<evidence type="ECO:0000313" key="1">
    <source>
        <dbReference type="EMBL" id="QJB03444.1"/>
    </source>
</evidence>
<keyword evidence="1" id="KW-0808">Transferase</keyword>
<dbReference type="Pfam" id="PF13692">
    <property type="entry name" value="Glyco_trans_1_4"/>
    <property type="match status" value="1"/>
</dbReference>
<name>A0A6M3M845_9ZZZZ</name>
<organism evidence="1">
    <name type="scientific">viral metagenome</name>
    <dbReference type="NCBI Taxonomy" id="1070528"/>
    <lineage>
        <taxon>unclassified sequences</taxon>
        <taxon>metagenomes</taxon>
        <taxon>organismal metagenomes</taxon>
    </lineage>
</organism>
<proteinExistence type="predicted"/>
<dbReference type="EMBL" id="MT143846">
    <property type="protein sequence ID" value="QJB03444.1"/>
    <property type="molecule type" value="Genomic_DNA"/>
</dbReference>
<dbReference type="AlphaFoldDB" id="A0A6M3M845"/>
<dbReference type="GO" id="GO:0016740">
    <property type="term" value="F:transferase activity"/>
    <property type="evidence" value="ECO:0007669"/>
    <property type="project" value="UniProtKB-KW"/>
</dbReference>
<gene>
    <name evidence="1" type="ORF">MM171B00703_0014</name>
</gene>
<accession>A0A6M3M845</accession>
<dbReference type="Gene3D" id="3.40.50.2000">
    <property type="entry name" value="Glycogen Phosphorylase B"/>
    <property type="match status" value="1"/>
</dbReference>
<sequence>MKVPFEWHYLIQHTREWNESTRPLPSHVKWETYYEPGKYDFALLHVDQQSLSPKIAYGKYHVFNDMKEQIKDIPIIVVNHGTTVYPELFMMMAEAEGFRASEKAGEQWAAEKMKKMLEGVAEMVVNSHKAREMWGWGKTIVHGLDEEEWFDLPKEPRVVTMISAAGMGEKYYGRRFYNEVRDLVKEKSGIEPFWIGEKGKFAPNWNYYKRYIGSSLVYFNPTIGSPMPRSRTEAMMSGACVVTTGFQDADMFIEHGKNGLLVKLNPGDAADKIIWCMEHYKDAVAIGQRGRETARKIFSGERFRNEWVDLVGKVLGRDLGYLKGERNSPDENKEITKQHECT</sequence>
<reference evidence="1" key="1">
    <citation type="submission" date="2020-03" db="EMBL/GenBank/DDBJ databases">
        <title>The deep terrestrial virosphere.</title>
        <authorList>
            <person name="Holmfeldt K."/>
            <person name="Nilsson E."/>
            <person name="Simone D."/>
            <person name="Lopez-Fernandez M."/>
            <person name="Wu X."/>
            <person name="de Brujin I."/>
            <person name="Lundin D."/>
            <person name="Andersson A."/>
            <person name="Bertilsson S."/>
            <person name="Dopson M."/>
        </authorList>
    </citation>
    <scope>NUCLEOTIDE SEQUENCE</scope>
    <source>
        <strain evidence="1">MM171B00703</strain>
    </source>
</reference>
<dbReference type="SUPFAM" id="SSF53756">
    <property type="entry name" value="UDP-Glycosyltransferase/glycogen phosphorylase"/>
    <property type="match status" value="1"/>
</dbReference>
<protein>
    <submittedName>
        <fullName evidence="1">Putative glycosyltransferase</fullName>
    </submittedName>
</protein>